<accession>A0ABN3UN29</accession>
<proteinExistence type="predicted"/>
<protein>
    <submittedName>
        <fullName evidence="2">Uncharacterized protein</fullName>
    </submittedName>
</protein>
<organism evidence="2 3">
    <name type="scientific">Actinocorallia aurantiaca</name>
    <dbReference type="NCBI Taxonomy" id="46204"/>
    <lineage>
        <taxon>Bacteria</taxon>
        <taxon>Bacillati</taxon>
        <taxon>Actinomycetota</taxon>
        <taxon>Actinomycetes</taxon>
        <taxon>Streptosporangiales</taxon>
        <taxon>Thermomonosporaceae</taxon>
        <taxon>Actinocorallia</taxon>
    </lineage>
</organism>
<dbReference type="EMBL" id="BAAATZ010000031">
    <property type="protein sequence ID" value="GAA2736031.1"/>
    <property type="molecule type" value="Genomic_DNA"/>
</dbReference>
<feature type="region of interest" description="Disordered" evidence="1">
    <location>
        <begin position="1"/>
        <end position="30"/>
    </location>
</feature>
<keyword evidence="3" id="KW-1185">Reference proteome</keyword>
<dbReference type="Proteomes" id="UP001501842">
    <property type="component" value="Unassembled WGS sequence"/>
</dbReference>
<evidence type="ECO:0000313" key="2">
    <source>
        <dbReference type="EMBL" id="GAA2736031.1"/>
    </source>
</evidence>
<evidence type="ECO:0000313" key="3">
    <source>
        <dbReference type="Proteomes" id="UP001501842"/>
    </source>
</evidence>
<reference evidence="2 3" key="1">
    <citation type="journal article" date="2019" name="Int. J. Syst. Evol. Microbiol.">
        <title>The Global Catalogue of Microorganisms (GCM) 10K type strain sequencing project: providing services to taxonomists for standard genome sequencing and annotation.</title>
        <authorList>
            <consortium name="The Broad Institute Genomics Platform"/>
            <consortium name="The Broad Institute Genome Sequencing Center for Infectious Disease"/>
            <person name="Wu L."/>
            <person name="Ma J."/>
        </authorList>
    </citation>
    <scope>NUCLEOTIDE SEQUENCE [LARGE SCALE GENOMIC DNA]</scope>
    <source>
        <strain evidence="2 3">JCM 8201</strain>
    </source>
</reference>
<dbReference type="RefSeq" id="WP_344455866.1">
    <property type="nucleotide sequence ID" value="NZ_BAAATZ010000031.1"/>
</dbReference>
<evidence type="ECO:0000256" key="1">
    <source>
        <dbReference type="SAM" id="MobiDB-lite"/>
    </source>
</evidence>
<sequence>MPEEQRSAAVRPSAVMSRPPGEPLRGAPFTGQKVEGLAAVRRMHVAVPPDVLAGLPAAGLS</sequence>
<name>A0ABN3UN29_9ACTN</name>
<gene>
    <name evidence="2" type="ORF">GCM10010439_62210</name>
</gene>
<comment type="caution">
    <text evidence="2">The sequence shown here is derived from an EMBL/GenBank/DDBJ whole genome shotgun (WGS) entry which is preliminary data.</text>
</comment>